<dbReference type="PATRIC" id="fig|1144748.3.peg.834"/>
<evidence type="ECO:0000313" key="2">
    <source>
        <dbReference type="Proteomes" id="UP000094147"/>
    </source>
</evidence>
<dbReference type="OrthoDB" id="5298591at2"/>
<sequence length="194" mass="22690">MLFEQPLKSSQSIAQEPCVFDFARNFNRHFKDYGTVLEPGADEPFYQASRQAGECSVIFSTQDYFSSALHELAHWCIAGEARRKHDDYGYWYEPDGRSKEQQSIFYQVEQKPQALEWAFSLAANIPFRISLDNLKADHIPREDVEYFRDSVYLQLNNYFANGFPTRAQRIISLLCCLYRHNQPIRLPQKLSCLI</sequence>
<gene>
    <name evidence="1" type="ORF">KS2013_824</name>
</gene>
<proteinExistence type="predicted"/>
<evidence type="ECO:0008006" key="3">
    <source>
        <dbReference type="Google" id="ProtNLM"/>
    </source>
</evidence>
<reference evidence="2" key="1">
    <citation type="submission" date="2015-08" db="EMBL/GenBank/DDBJ databases">
        <authorList>
            <person name="Kim K.M."/>
        </authorList>
    </citation>
    <scope>NUCLEOTIDE SEQUENCE [LARGE SCALE GENOMIC DNA]</scope>
    <source>
        <strain evidence="2">KCTC 23892</strain>
    </source>
</reference>
<dbReference type="EMBL" id="CP012418">
    <property type="protein sequence ID" value="AOE49547.1"/>
    <property type="molecule type" value="Genomic_DNA"/>
</dbReference>
<evidence type="ECO:0000313" key="1">
    <source>
        <dbReference type="EMBL" id="AOE49547.1"/>
    </source>
</evidence>
<name>A0A1B3B9S5_9GAMM</name>
<protein>
    <recommendedName>
        <fullName evidence="3">Diaminobutyrate-2-oxoglutarate aminotransferase</fullName>
    </recommendedName>
</protein>
<dbReference type="AlphaFoldDB" id="A0A1B3B9S5"/>
<organism evidence="1 2">
    <name type="scientific">Kangiella sediminilitoris</name>
    <dbReference type="NCBI Taxonomy" id="1144748"/>
    <lineage>
        <taxon>Bacteria</taxon>
        <taxon>Pseudomonadati</taxon>
        <taxon>Pseudomonadota</taxon>
        <taxon>Gammaproteobacteria</taxon>
        <taxon>Kangiellales</taxon>
        <taxon>Kangiellaceae</taxon>
        <taxon>Kangiella</taxon>
    </lineage>
</organism>
<dbReference type="RefSeq" id="WP_083217861.1">
    <property type="nucleotide sequence ID" value="NZ_CP012418.1"/>
</dbReference>
<accession>A0A1B3B9S5</accession>
<dbReference type="Pfam" id="PF04315">
    <property type="entry name" value="EpmC"/>
    <property type="match status" value="1"/>
</dbReference>
<dbReference type="InterPro" id="IPR007411">
    <property type="entry name" value="EpmC"/>
</dbReference>
<dbReference type="STRING" id="1144748.KS2013_824"/>
<dbReference type="Proteomes" id="UP000094147">
    <property type="component" value="Chromosome"/>
</dbReference>
<dbReference type="KEGG" id="ksd:KS2013_824"/>
<keyword evidence="2" id="KW-1185">Reference proteome</keyword>